<sequence length="657" mass="73117">MKNIRKRRKKREDQARRPVLNRDAEMTLISPHDDAELDFFKKRALSSAVVLIFFFAVLVSRLWYLQIQQGDKYRQLADSNRVRYVEVVPPRGNIFDRKGRAIVTNRPSFNVVMSRENRGINDELLKKMASILGEDVSVLLERIRKMAGTPGHIPIRLAEDIDWDKVAFIENNRLELPGIRIEVVPRRIYHYGNLASHVIGYLGEINERELKASAAGVYRGGDLVGKMGLERLLEKDLRGEKGREYMEVNSLGFEQKYLKGIEPLPGDDLKLTINMDLQRVAEDTMAAQDKAGAVVAVEVNSGRLLVAASSPALKLDEFVGGISYKAWQAMLDNSRHPLVNKVVQGQYPPGSTYKLVTALAGLASGVITPDTVFYCPGYYRLGNRTFHCWKHAGHGAVNLIQALAQSCDVYFYHVGQLLGVDRLALYAEKLGFGRKTGVEMQGEKSGLVPTAAWKMRRYNRPWQEGETLTVAIGQGFDLVTPLQLCMMTATIANGGTLYKPGLVESIRDPSGRLVKQFEPHISGRLTGQSANLKIIREGMIEAVNSRHGTGRAARLKGITVAGKTGTAQVVRLRQFKHMREEDVPYKYRDHAWFTCFAPAENPEIAVTVLVEHGMHGGSAAAPVARAVLQAYFKDRLKKTGNPALVMSPGRGGRSRAD</sequence>
<keyword evidence="3" id="KW-1003">Cell membrane</keyword>
<gene>
    <name evidence="16" type="ORF">MNBD_DELTA04-1168</name>
</gene>
<dbReference type="SUPFAM" id="SSF56519">
    <property type="entry name" value="Penicillin binding protein dimerisation domain"/>
    <property type="match status" value="1"/>
</dbReference>
<dbReference type="GO" id="GO:0005886">
    <property type="term" value="C:plasma membrane"/>
    <property type="evidence" value="ECO:0007669"/>
    <property type="project" value="UniProtKB-SubCell"/>
</dbReference>
<protein>
    <submittedName>
        <fullName evidence="16">Peptidoglycan D,D-transpeptidase MrdA</fullName>
        <ecNumber evidence="16">3.4.16.4</ecNumber>
    </submittedName>
</protein>
<keyword evidence="10 13" id="KW-1133">Transmembrane helix</keyword>
<evidence type="ECO:0000256" key="8">
    <source>
        <dbReference type="ARBA" id="ARBA00022960"/>
    </source>
</evidence>
<dbReference type="EC" id="3.4.16.4" evidence="16"/>
<dbReference type="PANTHER" id="PTHR30627:SF2">
    <property type="entry name" value="PEPTIDOGLYCAN D,D-TRANSPEPTIDASE MRDA"/>
    <property type="match status" value="1"/>
</dbReference>
<dbReference type="InterPro" id="IPR001460">
    <property type="entry name" value="PCN-bd_Tpept"/>
</dbReference>
<dbReference type="Gene3D" id="3.90.1310.10">
    <property type="entry name" value="Penicillin-binding protein 2a (Domain 2)"/>
    <property type="match status" value="1"/>
</dbReference>
<keyword evidence="12" id="KW-0961">Cell wall biogenesis/degradation</keyword>
<keyword evidence="9" id="KW-0573">Peptidoglycan synthesis</keyword>
<comment type="subcellular location">
    <subcellularLocation>
        <location evidence="2">Cell membrane</location>
    </subcellularLocation>
    <subcellularLocation>
        <location evidence="1">Membrane</location>
        <topology evidence="1">Single-pass membrane protein</topology>
    </subcellularLocation>
</comment>
<evidence type="ECO:0000256" key="4">
    <source>
        <dbReference type="ARBA" id="ARBA00022519"/>
    </source>
</evidence>
<name>A0A3B0VC17_9ZZZZ</name>
<dbReference type="Pfam" id="PF03717">
    <property type="entry name" value="PBP_dimer"/>
    <property type="match status" value="1"/>
</dbReference>
<evidence type="ECO:0000256" key="10">
    <source>
        <dbReference type="ARBA" id="ARBA00022989"/>
    </source>
</evidence>
<dbReference type="GO" id="GO:0009002">
    <property type="term" value="F:serine-type D-Ala-D-Ala carboxypeptidase activity"/>
    <property type="evidence" value="ECO:0007669"/>
    <property type="project" value="UniProtKB-EC"/>
</dbReference>
<dbReference type="Pfam" id="PF00905">
    <property type="entry name" value="Transpeptidase"/>
    <property type="match status" value="1"/>
</dbReference>
<dbReference type="InterPro" id="IPR012338">
    <property type="entry name" value="Beta-lactam/transpept-like"/>
</dbReference>
<evidence type="ECO:0000256" key="11">
    <source>
        <dbReference type="ARBA" id="ARBA00023136"/>
    </source>
</evidence>
<dbReference type="EMBL" id="UOEY01000119">
    <property type="protein sequence ID" value="VAW41238.1"/>
    <property type="molecule type" value="Genomic_DNA"/>
</dbReference>
<feature type="domain" description="Penicillin-binding protein transpeptidase" evidence="14">
    <location>
        <begin position="292"/>
        <end position="629"/>
    </location>
</feature>
<keyword evidence="5" id="KW-0645">Protease</keyword>
<keyword evidence="16" id="KW-0121">Carboxypeptidase</keyword>
<dbReference type="InterPro" id="IPR036138">
    <property type="entry name" value="PBP_dimer_sf"/>
</dbReference>
<dbReference type="Gene3D" id="3.40.710.10">
    <property type="entry name" value="DD-peptidase/beta-lactamase superfamily"/>
    <property type="match status" value="1"/>
</dbReference>
<dbReference type="GO" id="GO:0006508">
    <property type="term" value="P:proteolysis"/>
    <property type="evidence" value="ECO:0007669"/>
    <property type="project" value="UniProtKB-KW"/>
</dbReference>
<evidence type="ECO:0000256" key="7">
    <source>
        <dbReference type="ARBA" id="ARBA00022801"/>
    </source>
</evidence>
<dbReference type="InterPro" id="IPR005311">
    <property type="entry name" value="PBP_dimer"/>
</dbReference>
<evidence type="ECO:0000256" key="6">
    <source>
        <dbReference type="ARBA" id="ARBA00022692"/>
    </source>
</evidence>
<dbReference type="Gene3D" id="3.30.1390.30">
    <property type="entry name" value="Penicillin-binding protein 2a, domain 3"/>
    <property type="match status" value="1"/>
</dbReference>
<evidence type="ECO:0000259" key="15">
    <source>
        <dbReference type="Pfam" id="PF03717"/>
    </source>
</evidence>
<dbReference type="InterPro" id="IPR050515">
    <property type="entry name" value="Beta-lactam/transpept"/>
</dbReference>
<dbReference type="SUPFAM" id="SSF56601">
    <property type="entry name" value="beta-lactamase/transpeptidase-like"/>
    <property type="match status" value="1"/>
</dbReference>
<accession>A0A3B0VC17</accession>
<dbReference type="FunFam" id="3.40.710.10:FF:000024">
    <property type="entry name" value="Penicillin-binding protein 2"/>
    <property type="match status" value="1"/>
</dbReference>
<evidence type="ECO:0000256" key="5">
    <source>
        <dbReference type="ARBA" id="ARBA00022670"/>
    </source>
</evidence>
<evidence type="ECO:0000256" key="13">
    <source>
        <dbReference type="SAM" id="Phobius"/>
    </source>
</evidence>
<dbReference type="GO" id="GO:0008658">
    <property type="term" value="F:penicillin binding"/>
    <property type="evidence" value="ECO:0007669"/>
    <property type="project" value="InterPro"/>
</dbReference>
<keyword evidence="8" id="KW-0133">Cell shape</keyword>
<dbReference type="PANTHER" id="PTHR30627">
    <property type="entry name" value="PEPTIDOGLYCAN D,D-TRANSPEPTIDASE"/>
    <property type="match status" value="1"/>
</dbReference>
<dbReference type="GO" id="GO:0008360">
    <property type="term" value="P:regulation of cell shape"/>
    <property type="evidence" value="ECO:0007669"/>
    <property type="project" value="UniProtKB-KW"/>
</dbReference>
<proteinExistence type="predicted"/>
<keyword evidence="11 13" id="KW-0472">Membrane</keyword>
<feature type="domain" description="Penicillin-binding protein dimerisation" evidence="15">
    <location>
        <begin position="88"/>
        <end position="252"/>
    </location>
</feature>
<dbReference type="GO" id="GO:0071555">
    <property type="term" value="P:cell wall organization"/>
    <property type="evidence" value="ECO:0007669"/>
    <property type="project" value="UniProtKB-KW"/>
</dbReference>
<evidence type="ECO:0000256" key="1">
    <source>
        <dbReference type="ARBA" id="ARBA00004167"/>
    </source>
</evidence>
<evidence type="ECO:0000313" key="16">
    <source>
        <dbReference type="EMBL" id="VAW41238.1"/>
    </source>
</evidence>
<keyword evidence="6 13" id="KW-0812">Transmembrane</keyword>
<keyword evidence="4" id="KW-0997">Cell inner membrane</keyword>
<dbReference type="GO" id="GO:0009252">
    <property type="term" value="P:peptidoglycan biosynthetic process"/>
    <property type="evidence" value="ECO:0007669"/>
    <property type="project" value="UniProtKB-KW"/>
</dbReference>
<dbReference type="AlphaFoldDB" id="A0A3B0VC17"/>
<evidence type="ECO:0000256" key="3">
    <source>
        <dbReference type="ARBA" id="ARBA00022475"/>
    </source>
</evidence>
<organism evidence="16">
    <name type="scientific">hydrothermal vent metagenome</name>
    <dbReference type="NCBI Taxonomy" id="652676"/>
    <lineage>
        <taxon>unclassified sequences</taxon>
        <taxon>metagenomes</taxon>
        <taxon>ecological metagenomes</taxon>
    </lineage>
</organism>
<dbReference type="GO" id="GO:0071972">
    <property type="term" value="F:peptidoglycan L,D-transpeptidase activity"/>
    <property type="evidence" value="ECO:0007669"/>
    <property type="project" value="TreeGrafter"/>
</dbReference>
<feature type="transmembrane region" description="Helical" evidence="13">
    <location>
        <begin position="44"/>
        <end position="64"/>
    </location>
</feature>
<evidence type="ECO:0000259" key="14">
    <source>
        <dbReference type="Pfam" id="PF00905"/>
    </source>
</evidence>
<evidence type="ECO:0000256" key="12">
    <source>
        <dbReference type="ARBA" id="ARBA00023316"/>
    </source>
</evidence>
<dbReference type="NCBIfam" id="TIGR03423">
    <property type="entry name" value="pbp2_mrdA"/>
    <property type="match status" value="1"/>
</dbReference>
<reference evidence="16" key="1">
    <citation type="submission" date="2018-06" db="EMBL/GenBank/DDBJ databases">
        <authorList>
            <person name="Zhirakovskaya E."/>
        </authorList>
    </citation>
    <scope>NUCLEOTIDE SEQUENCE</scope>
</reference>
<dbReference type="InterPro" id="IPR017790">
    <property type="entry name" value="Penicillin-binding_protein_2"/>
</dbReference>
<evidence type="ECO:0000256" key="2">
    <source>
        <dbReference type="ARBA" id="ARBA00004236"/>
    </source>
</evidence>
<evidence type="ECO:0000256" key="9">
    <source>
        <dbReference type="ARBA" id="ARBA00022984"/>
    </source>
</evidence>
<keyword evidence="7 16" id="KW-0378">Hydrolase</keyword>